<keyword evidence="2" id="KW-1133">Transmembrane helix</keyword>
<evidence type="ECO:0000256" key="2">
    <source>
        <dbReference type="SAM" id="Phobius"/>
    </source>
</evidence>
<evidence type="ECO:0000313" key="4">
    <source>
        <dbReference type="Proteomes" id="UP000180235"/>
    </source>
</evidence>
<dbReference type="EMBL" id="CP017675">
    <property type="protein sequence ID" value="APB33093.1"/>
    <property type="molecule type" value="Genomic_DNA"/>
</dbReference>
<dbReference type="RefSeq" id="WP_071453745.1">
    <property type="nucleotide sequence ID" value="NZ_CP017675.1"/>
</dbReference>
<dbReference type="STRING" id="1188229.GlitD10_0779"/>
<dbReference type="InterPro" id="IPR003425">
    <property type="entry name" value="CCB3/YggT"/>
</dbReference>
<protein>
    <submittedName>
        <fullName evidence="3">Integral membrane protein</fullName>
    </submittedName>
</protein>
<accession>A0A1J0AB05</accession>
<proteinExistence type="inferred from homology"/>
<dbReference type="KEGG" id="glt:GlitD10_0779"/>
<feature type="transmembrane region" description="Helical" evidence="2">
    <location>
        <begin position="12"/>
        <end position="34"/>
    </location>
</feature>
<dbReference type="PANTHER" id="PTHR33219">
    <property type="entry name" value="YLMG HOMOLOG PROTEIN 2, CHLOROPLASTIC"/>
    <property type="match status" value="1"/>
</dbReference>
<keyword evidence="4" id="KW-1185">Reference proteome</keyword>
<dbReference type="AlphaFoldDB" id="A0A1J0AB05"/>
<sequence>MNVAGLGDLAFWTNWVITPVVALLILAFVLRIVLTWYPQAPVKQLPLALIYLPTEPFLAPTRRLVPPLGGVDMTPVIWVAIFSLIREILLGQQGILTLLLHAPERLG</sequence>
<dbReference type="GO" id="GO:0016020">
    <property type="term" value="C:membrane"/>
    <property type="evidence" value="ECO:0007669"/>
    <property type="project" value="InterPro"/>
</dbReference>
<comment type="similarity">
    <text evidence="1">Belongs to the YggT family.</text>
</comment>
<dbReference type="Pfam" id="PF02325">
    <property type="entry name" value="CCB3_YggT"/>
    <property type="match status" value="1"/>
</dbReference>
<dbReference type="OrthoDB" id="9814445at2"/>
<dbReference type="Proteomes" id="UP000180235">
    <property type="component" value="Chromosome"/>
</dbReference>
<organism evidence="3 4">
    <name type="scientific">Gloeomargarita lithophora Alchichica-D10</name>
    <dbReference type="NCBI Taxonomy" id="1188229"/>
    <lineage>
        <taxon>Bacteria</taxon>
        <taxon>Bacillati</taxon>
        <taxon>Cyanobacteriota</taxon>
        <taxon>Cyanophyceae</taxon>
        <taxon>Gloeomargaritales</taxon>
        <taxon>Gloeomargaritaceae</taxon>
        <taxon>Gloeomargarita</taxon>
    </lineage>
</organism>
<reference evidence="3 4" key="1">
    <citation type="submission" date="2016-10" db="EMBL/GenBank/DDBJ databases">
        <title>Description of Gloeomargarita lithophora gen. nov., sp. nov., a thylakoid-bearing basal-branching cyanobacterium with intracellular carbonates, and proposal for Gloeomargaritales ord. nov.</title>
        <authorList>
            <person name="Moreira D."/>
            <person name="Tavera R."/>
            <person name="Benzerara K."/>
            <person name="Skouri-Panet F."/>
            <person name="Couradeau E."/>
            <person name="Gerard E."/>
            <person name="Loussert C."/>
            <person name="Novelo E."/>
            <person name="Zivanovic Y."/>
            <person name="Lopez-Garcia P."/>
        </authorList>
    </citation>
    <scope>NUCLEOTIDE SEQUENCE [LARGE SCALE GENOMIC DNA]</scope>
    <source>
        <strain evidence="3 4">D10</strain>
    </source>
</reference>
<evidence type="ECO:0000313" key="3">
    <source>
        <dbReference type="EMBL" id="APB33093.1"/>
    </source>
</evidence>
<keyword evidence="2" id="KW-0472">Membrane</keyword>
<evidence type="ECO:0000256" key="1">
    <source>
        <dbReference type="ARBA" id="ARBA00010894"/>
    </source>
</evidence>
<dbReference type="PANTHER" id="PTHR33219:SF14">
    <property type="entry name" value="PROTEIN COFACTOR ASSEMBLY OF COMPLEX C SUBUNIT B CCB3, CHLOROPLASTIC-RELATED"/>
    <property type="match status" value="1"/>
</dbReference>
<keyword evidence="2" id="KW-0812">Transmembrane</keyword>
<name>A0A1J0AB05_9CYAN</name>
<gene>
    <name evidence="3" type="primary">yggT-2</name>
    <name evidence="3" type="ORF">GlitD10_0779</name>
</gene>